<dbReference type="Gene3D" id="1.10.10.10">
    <property type="entry name" value="Winged helix-like DNA-binding domain superfamily/Winged helix DNA-binding domain"/>
    <property type="match status" value="1"/>
</dbReference>
<sequence>MTDTPVPGAAKRDYLPAERRDMILSLLTQQSVVTVPELAKLLNTTAITVRRDLTALANAGLVKRVRGGAMSVGEAPERAAGQPAMGLGGVVTGHTAAGVPTVRPVTHQPELSPDQPAIGVMLPEPSFFWPGVTGHMRDYAARLGMRLVTRECAYEGATREDLILQSFADDPTVCGIIAAPTASASADHNAWDWIERTALPTVVIERDQPTLGTCYVDSVRTNHQYGVRKAAVHFLAHGHHRIGAAFNLSPTAAQIQDGWRQVVDASDAIDCPFVFDGIQPYDTKGVGGIVDKILLSGVTAMLVHSDYLAIAIAQELERRGRRVPQDLSMISVDGFATPSSRPLTVLRSPEQDLAQAAVSMLVTRLQDPAAATRHLFVDPALIDRGSVVDVTPA</sequence>
<dbReference type="GO" id="GO:0003700">
    <property type="term" value="F:DNA-binding transcription factor activity"/>
    <property type="evidence" value="ECO:0007669"/>
    <property type="project" value="InterPro"/>
</dbReference>
<gene>
    <name evidence="5" type="ORF">H7U32_06885</name>
</gene>
<dbReference type="CDD" id="cd00090">
    <property type="entry name" value="HTH_ARSR"/>
    <property type="match status" value="1"/>
</dbReference>
<dbReference type="InterPro" id="IPR011991">
    <property type="entry name" value="ArsR-like_HTH"/>
</dbReference>
<protein>
    <submittedName>
        <fullName evidence="5">DeoR/GlpR family transcriptional regulator</fullName>
    </submittedName>
</protein>
<evidence type="ECO:0000256" key="2">
    <source>
        <dbReference type="ARBA" id="ARBA00023125"/>
    </source>
</evidence>
<accession>A0A938WY55</accession>
<dbReference type="InterPro" id="IPR018356">
    <property type="entry name" value="Tscrpt_reg_HTH_DeoR_CS"/>
</dbReference>
<dbReference type="Pfam" id="PF08220">
    <property type="entry name" value="HTH_DeoR"/>
    <property type="match status" value="1"/>
</dbReference>
<dbReference type="PROSITE" id="PS00894">
    <property type="entry name" value="HTH_DEOR_1"/>
    <property type="match status" value="1"/>
</dbReference>
<keyword evidence="6" id="KW-1185">Reference proteome</keyword>
<keyword evidence="2" id="KW-0238">DNA-binding</keyword>
<dbReference type="InterPro" id="IPR036388">
    <property type="entry name" value="WH-like_DNA-bd_sf"/>
</dbReference>
<dbReference type="InterPro" id="IPR036390">
    <property type="entry name" value="WH_DNA-bd_sf"/>
</dbReference>
<evidence type="ECO:0000313" key="5">
    <source>
        <dbReference type="EMBL" id="MBM6700031.1"/>
    </source>
</evidence>
<dbReference type="SUPFAM" id="SSF53822">
    <property type="entry name" value="Periplasmic binding protein-like I"/>
    <property type="match status" value="1"/>
</dbReference>
<dbReference type="InterPro" id="IPR046335">
    <property type="entry name" value="LacI/GalR-like_sensor"/>
</dbReference>
<dbReference type="Proteomes" id="UP000718821">
    <property type="component" value="Unassembled WGS sequence"/>
</dbReference>
<dbReference type="PROSITE" id="PS51000">
    <property type="entry name" value="HTH_DEOR_2"/>
    <property type="match status" value="1"/>
</dbReference>
<reference evidence="5" key="2">
    <citation type="journal article" date="2021" name="Sci. Rep.">
        <title>The distribution of antibiotic resistance genes in chicken gut microbiota commensals.</title>
        <authorList>
            <person name="Juricova H."/>
            <person name="Matiasovicova J."/>
            <person name="Kubasova T."/>
            <person name="Cejkova D."/>
            <person name="Rychlik I."/>
        </authorList>
    </citation>
    <scope>NUCLEOTIDE SEQUENCE</scope>
    <source>
        <strain evidence="5">An836</strain>
    </source>
</reference>
<dbReference type="InterPro" id="IPR001034">
    <property type="entry name" value="DeoR_HTH"/>
</dbReference>
<dbReference type="Pfam" id="PF13377">
    <property type="entry name" value="Peripla_BP_3"/>
    <property type="match status" value="1"/>
</dbReference>
<evidence type="ECO:0000256" key="1">
    <source>
        <dbReference type="ARBA" id="ARBA00023015"/>
    </source>
</evidence>
<evidence type="ECO:0000256" key="3">
    <source>
        <dbReference type="ARBA" id="ARBA00023163"/>
    </source>
</evidence>
<dbReference type="Gene3D" id="3.40.50.2300">
    <property type="match status" value="2"/>
</dbReference>
<keyword evidence="1" id="KW-0805">Transcription regulation</keyword>
<organism evidence="5 6">
    <name type="scientific">Bifidobacterium pullorum subsp. saeculare</name>
    <dbReference type="NCBI Taxonomy" id="78257"/>
    <lineage>
        <taxon>Bacteria</taxon>
        <taxon>Bacillati</taxon>
        <taxon>Actinomycetota</taxon>
        <taxon>Actinomycetes</taxon>
        <taxon>Bifidobacteriales</taxon>
        <taxon>Bifidobacteriaceae</taxon>
        <taxon>Bifidobacterium</taxon>
    </lineage>
</organism>
<dbReference type="SUPFAM" id="SSF46785">
    <property type="entry name" value="Winged helix' DNA-binding domain"/>
    <property type="match status" value="1"/>
</dbReference>
<dbReference type="InterPro" id="IPR028082">
    <property type="entry name" value="Peripla_BP_I"/>
</dbReference>
<dbReference type="PANTHER" id="PTHR30146:SF155">
    <property type="entry name" value="ALANINE RACEMASE"/>
    <property type="match status" value="1"/>
</dbReference>
<dbReference type="PANTHER" id="PTHR30146">
    <property type="entry name" value="LACI-RELATED TRANSCRIPTIONAL REPRESSOR"/>
    <property type="match status" value="1"/>
</dbReference>
<dbReference type="EMBL" id="JACLYU010000012">
    <property type="protein sequence ID" value="MBM6700031.1"/>
    <property type="molecule type" value="Genomic_DNA"/>
</dbReference>
<dbReference type="PRINTS" id="PR00037">
    <property type="entry name" value="HTHLACR"/>
</dbReference>
<dbReference type="SMART" id="SM00420">
    <property type="entry name" value="HTH_DEOR"/>
    <property type="match status" value="1"/>
</dbReference>
<keyword evidence="3" id="KW-0804">Transcription</keyword>
<reference evidence="5" key="1">
    <citation type="submission" date="2020-08" db="EMBL/GenBank/DDBJ databases">
        <authorList>
            <person name="Cejkova D."/>
            <person name="Kubasova T."/>
            <person name="Jahodarova E."/>
            <person name="Rychlik I."/>
        </authorList>
    </citation>
    <scope>NUCLEOTIDE SEQUENCE</scope>
    <source>
        <strain evidence="5">An836</strain>
    </source>
</reference>
<dbReference type="RefSeq" id="WP_204469254.1">
    <property type="nucleotide sequence ID" value="NZ_JACLYU010000012.1"/>
</dbReference>
<evidence type="ECO:0000313" key="6">
    <source>
        <dbReference type="Proteomes" id="UP000718821"/>
    </source>
</evidence>
<feature type="domain" description="HTH deoR-type" evidence="4">
    <location>
        <begin position="16"/>
        <end position="71"/>
    </location>
</feature>
<dbReference type="GO" id="GO:0000976">
    <property type="term" value="F:transcription cis-regulatory region binding"/>
    <property type="evidence" value="ECO:0007669"/>
    <property type="project" value="TreeGrafter"/>
</dbReference>
<comment type="caution">
    <text evidence="5">The sequence shown here is derived from an EMBL/GenBank/DDBJ whole genome shotgun (WGS) entry which is preliminary data.</text>
</comment>
<dbReference type="AlphaFoldDB" id="A0A938WY55"/>
<proteinExistence type="predicted"/>
<evidence type="ECO:0000259" key="4">
    <source>
        <dbReference type="PROSITE" id="PS51000"/>
    </source>
</evidence>
<name>A0A938WY55_9BIFI</name>